<feature type="domain" description="Heme NO-binding" evidence="1">
    <location>
        <begin position="2"/>
        <end position="160"/>
    </location>
</feature>
<protein>
    <submittedName>
        <fullName evidence="2">Heme NO-binding domain-containing protein</fullName>
    </submittedName>
</protein>
<dbReference type="InterPro" id="IPR024096">
    <property type="entry name" value="NO_sig/Golgi_transp_ligand-bd"/>
</dbReference>
<proteinExistence type="predicted"/>
<dbReference type="Gene3D" id="3.90.1520.10">
    <property type="entry name" value="H-NOX domain"/>
    <property type="match status" value="1"/>
</dbReference>
<dbReference type="Pfam" id="PF07700">
    <property type="entry name" value="HNOB"/>
    <property type="match status" value="1"/>
</dbReference>
<dbReference type="InterPro" id="IPR011644">
    <property type="entry name" value="Heme_NO-bd"/>
</dbReference>
<keyword evidence="3" id="KW-1185">Reference proteome</keyword>
<evidence type="ECO:0000259" key="1">
    <source>
        <dbReference type="Pfam" id="PF07700"/>
    </source>
</evidence>
<accession>A0ABW4ECB2</accession>
<evidence type="ECO:0000313" key="3">
    <source>
        <dbReference type="Proteomes" id="UP001597186"/>
    </source>
</evidence>
<dbReference type="SUPFAM" id="SSF111126">
    <property type="entry name" value="Ligand-binding domain in the NO signalling and Golgi transport"/>
    <property type="match status" value="1"/>
</dbReference>
<dbReference type="Proteomes" id="UP001597186">
    <property type="component" value="Unassembled WGS sequence"/>
</dbReference>
<dbReference type="RefSeq" id="WP_379914026.1">
    <property type="nucleotide sequence ID" value="NZ_JBHUDD010000041.1"/>
</dbReference>
<reference evidence="3" key="1">
    <citation type="journal article" date="2019" name="Int. J. Syst. Evol. Microbiol.">
        <title>The Global Catalogue of Microorganisms (GCM) 10K type strain sequencing project: providing services to taxonomists for standard genome sequencing and annotation.</title>
        <authorList>
            <consortium name="The Broad Institute Genomics Platform"/>
            <consortium name="The Broad Institute Genome Sequencing Center for Infectious Disease"/>
            <person name="Wu L."/>
            <person name="Ma J."/>
        </authorList>
    </citation>
    <scope>NUCLEOTIDE SEQUENCE [LARGE SCALE GENOMIC DNA]</scope>
    <source>
        <strain evidence="3">CGMCC 1.12477</strain>
    </source>
</reference>
<organism evidence="2 3">
    <name type="scientific">Lacimonas salitolerans</name>
    <dbReference type="NCBI Taxonomy" id="1323750"/>
    <lineage>
        <taxon>Bacteria</taxon>
        <taxon>Pseudomonadati</taxon>
        <taxon>Pseudomonadota</taxon>
        <taxon>Alphaproteobacteria</taxon>
        <taxon>Rhodobacterales</taxon>
        <taxon>Paracoccaceae</taxon>
        <taxon>Lacimonas</taxon>
    </lineage>
</organism>
<dbReference type="EMBL" id="JBHUDD010000041">
    <property type="protein sequence ID" value="MFD1508925.1"/>
    <property type="molecule type" value="Genomic_DNA"/>
</dbReference>
<dbReference type="PANTHER" id="PTHR45655">
    <property type="entry name" value="GUANYLATE CYCLASE SOLUBLE SUBUNIT BETA-2"/>
    <property type="match status" value="1"/>
</dbReference>
<name>A0ABW4ECB2_9RHOB</name>
<dbReference type="InterPro" id="IPR038158">
    <property type="entry name" value="H-NOX_domain_sf"/>
</dbReference>
<gene>
    <name evidence="2" type="ORF">ACFTOW_05875</name>
</gene>
<dbReference type="PANTHER" id="PTHR45655:SF13">
    <property type="entry name" value="SOLUBLE GUANYLATE CYCLASE GCY-32-RELATED"/>
    <property type="match status" value="1"/>
</dbReference>
<sequence>MHGLMNRAIECFMRDTYGNARWAEVVLAARLDFDGFEAMLRYDPALTCRVLDAITDTLGKPRDDLLEDIGTYLVSHTKTEPLRRLLRFGGVTFVEFLHSLDELPERARLAVDDLDLPPLELRDHTANRFSLTVRAETHGFGHVMIGVLRAMADDYGALVMLEHRGGQAGVEVISIALVETEFAEGRSFHLGARAG</sequence>
<comment type="caution">
    <text evidence="2">The sequence shown here is derived from an EMBL/GenBank/DDBJ whole genome shotgun (WGS) entry which is preliminary data.</text>
</comment>
<evidence type="ECO:0000313" key="2">
    <source>
        <dbReference type="EMBL" id="MFD1508925.1"/>
    </source>
</evidence>